<protein>
    <submittedName>
        <fullName evidence="2">DUF3187 family protein</fullName>
    </submittedName>
</protein>
<organism evidence="2 3">
    <name type="scientific">Acanthopleuribacter pedis</name>
    <dbReference type="NCBI Taxonomy" id="442870"/>
    <lineage>
        <taxon>Bacteria</taxon>
        <taxon>Pseudomonadati</taxon>
        <taxon>Acidobacteriota</taxon>
        <taxon>Holophagae</taxon>
        <taxon>Acanthopleuribacterales</taxon>
        <taxon>Acanthopleuribacteraceae</taxon>
        <taxon>Acanthopleuribacter</taxon>
    </lineage>
</organism>
<name>A0A8J7QDH1_9BACT</name>
<keyword evidence="3" id="KW-1185">Reference proteome</keyword>
<dbReference type="Proteomes" id="UP000664417">
    <property type="component" value="Unassembled WGS sequence"/>
</dbReference>
<feature type="signal peptide" evidence="1">
    <location>
        <begin position="1"/>
        <end position="22"/>
    </location>
</feature>
<evidence type="ECO:0000313" key="3">
    <source>
        <dbReference type="Proteomes" id="UP000664417"/>
    </source>
</evidence>
<reference evidence="2" key="1">
    <citation type="submission" date="2021-03" db="EMBL/GenBank/DDBJ databases">
        <authorList>
            <person name="Wang G."/>
        </authorList>
    </citation>
    <scope>NUCLEOTIDE SEQUENCE</scope>
    <source>
        <strain evidence="2">KCTC 12899</strain>
    </source>
</reference>
<evidence type="ECO:0000313" key="2">
    <source>
        <dbReference type="EMBL" id="MBO1317063.1"/>
    </source>
</evidence>
<dbReference type="EMBL" id="JAFREP010000001">
    <property type="protein sequence ID" value="MBO1317063.1"/>
    <property type="molecule type" value="Genomic_DNA"/>
</dbReference>
<proteinExistence type="predicted"/>
<evidence type="ECO:0000256" key="1">
    <source>
        <dbReference type="SAM" id="SignalP"/>
    </source>
</evidence>
<feature type="chain" id="PRO_5035282246" evidence="1">
    <location>
        <begin position="23"/>
        <end position="329"/>
    </location>
</feature>
<dbReference type="AlphaFoldDB" id="A0A8J7QDH1"/>
<dbReference type="Pfam" id="PF11383">
    <property type="entry name" value="DUF3187"/>
    <property type="match status" value="1"/>
</dbReference>
<comment type="caution">
    <text evidence="2">The sequence shown here is derived from an EMBL/GenBank/DDBJ whole genome shotgun (WGS) entry which is preliminary data.</text>
</comment>
<sequence length="329" mass="37001">MNHLIVCALVSLLLLVPTPLPAGEPLGPFHIRERNPVYQRFLSPRVDTAAVLSAGTSRFSLGNTYTNVFERESNEGFVQNIDFELWTFHLERGYGFGRGWEISTEWRYHETRGGFLDHFIQEYHGLLNLPNDNREDVPNNTYSFFLGPSVGPALIDFRDPVGGFSDPVITLKKQIRKGPRLTVAASLQIKPPWGADNWSSGETDAGLNLLVQRRGRKHHLHLQAAWVSIGRPEAWRAVQNGGFPFLSVALERNTGEKSSLLAQLDWGGSPFQNTGLENLEDDSVNFTVGWRRHWGKDWQAQISFAEDLTGDGPAVDFSLDIQIAKKFNF</sequence>
<dbReference type="InterPro" id="IPR021523">
    <property type="entry name" value="DUF3187"/>
</dbReference>
<dbReference type="RefSeq" id="WP_207856299.1">
    <property type="nucleotide sequence ID" value="NZ_JAFREP010000001.1"/>
</dbReference>
<gene>
    <name evidence="2" type="ORF">J3U88_01230</name>
</gene>
<keyword evidence="1" id="KW-0732">Signal</keyword>
<accession>A0A8J7QDH1</accession>